<feature type="region of interest" description="Disordered" evidence="1">
    <location>
        <begin position="635"/>
        <end position="698"/>
    </location>
</feature>
<evidence type="ECO:0000256" key="1">
    <source>
        <dbReference type="SAM" id="MobiDB-lite"/>
    </source>
</evidence>
<dbReference type="OrthoDB" id="2589715at2759"/>
<dbReference type="HOGENOM" id="CLU_013292_0_0_1"/>
<evidence type="ECO:0000313" key="4">
    <source>
        <dbReference type="Proteomes" id="UP000054018"/>
    </source>
</evidence>
<dbReference type="CDD" id="cd11576">
    <property type="entry name" value="GH99_GH71_like_2"/>
    <property type="match status" value="1"/>
</dbReference>
<dbReference type="AlphaFoldDB" id="A0A0C9YWA5"/>
<feature type="compositionally biased region" description="Pro residues" evidence="1">
    <location>
        <begin position="504"/>
        <end position="513"/>
    </location>
</feature>
<keyword evidence="2" id="KW-0812">Transmembrane</keyword>
<dbReference type="EMBL" id="KN833756">
    <property type="protein sequence ID" value="KIK21021.1"/>
    <property type="molecule type" value="Genomic_DNA"/>
</dbReference>
<accession>A0A0C9YWA5</accession>
<evidence type="ECO:0008006" key="5">
    <source>
        <dbReference type="Google" id="ProtNLM"/>
    </source>
</evidence>
<keyword evidence="2" id="KW-0472">Membrane</keyword>
<protein>
    <recommendedName>
        <fullName evidence="5">Xylosidase/arabinosidase</fullName>
    </recommendedName>
</protein>
<feature type="transmembrane region" description="Helical" evidence="2">
    <location>
        <begin position="704"/>
        <end position="729"/>
    </location>
</feature>
<name>A0A0C9YWA5_9AGAM</name>
<feature type="region of interest" description="Disordered" evidence="1">
    <location>
        <begin position="498"/>
        <end position="614"/>
    </location>
</feature>
<evidence type="ECO:0000313" key="3">
    <source>
        <dbReference type="EMBL" id="KIK21021.1"/>
    </source>
</evidence>
<sequence>MHGSEHGRRTLRRANPKTIQDKVLVGYQGWFTCAGDGEPIYPGHDGWLHWTNGIISQGGRPNVDLWPDTSEYTSSELFPLPGLNMADGKPACVFSSRHPLTVRRHFHWMALHGVDGAFLQRFAGQCDVENGNGGIRRVRDEIGERVREAAEAEGRVFAIMYDVSGVSPDRIQRVLEQDWIHLLRDQRILDSPNYLRENERPVVVLWGFGFNDRNHTPELVRSIGAFFRSNTPGGIYLMAGVPGHWRTSTSDADRNPGFVSMWTEVFDAISPWTVGRYGNEADADRWGEERVKADADYLRRIAEETGKKVDYIPVVLPGGSGYNLSQGKWGLNDIKRNGGRFLWKQIYNARRAGVRTIYGAMWDEYDEGTVFMPVVSRSSQLPVHPDFNFIALDVDGCDLPSDWYMRVAGFAAEGFHGERVLMETFPVKELQDYWSTRPRYEDDGAQMHTLAVGQTYHAWQGAETEGAINDAPPPYSLEDVVRQTQNITLSTGRIGNAALNAPLPSGPPPPVPARNPSISASMSTAATSSRPTSVTTSAHPPSVDLSLRPPSPPTPSTKPHLHHHSPDGGPLRMPTPSFTTPMTSSSQAHSPRPTTASPRLVGRPVSPPYNPSAGRLQGPYAAPYFPPGGWGGGHDHSHVDFSAPMPAPENYAYPNQSIPPPMGPHLPHRYGSPPAPPIRHQSHSSYASLPGPSSPPPPVPSRGYLSFVSVSVLFSFLVLTCLLFPPLYLRLHGTRLMNIEGPPNHPQPPGSYAPYAQHSSYGGTTYANYNYNPNDTNNGNSRGGMLAGKALSVVECVAGRDARTQLERKVKSLADTGSSLLNKLK</sequence>
<dbReference type="Gene3D" id="3.20.20.80">
    <property type="entry name" value="Glycosidases"/>
    <property type="match status" value="1"/>
</dbReference>
<evidence type="ECO:0000256" key="2">
    <source>
        <dbReference type="SAM" id="Phobius"/>
    </source>
</evidence>
<keyword evidence="2" id="KW-1133">Transmembrane helix</keyword>
<organism evidence="3 4">
    <name type="scientific">Pisolithus microcarpus 441</name>
    <dbReference type="NCBI Taxonomy" id="765257"/>
    <lineage>
        <taxon>Eukaryota</taxon>
        <taxon>Fungi</taxon>
        <taxon>Dikarya</taxon>
        <taxon>Basidiomycota</taxon>
        <taxon>Agaricomycotina</taxon>
        <taxon>Agaricomycetes</taxon>
        <taxon>Agaricomycetidae</taxon>
        <taxon>Boletales</taxon>
        <taxon>Sclerodermatineae</taxon>
        <taxon>Pisolithaceae</taxon>
        <taxon>Pisolithus</taxon>
    </lineage>
</organism>
<feature type="compositionally biased region" description="Polar residues" evidence="1">
    <location>
        <begin position="587"/>
        <end position="597"/>
    </location>
</feature>
<proteinExistence type="predicted"/>
<reference evidence="3 4" key="1">
    <citation type="submission" date="2014-04" db="EMBL/GenBank/DDBJ databases">
        <authorList>
            <consortium name="DOE Joint Genome Institute"/>
            <person name="Kuo A."/>
            <person name="Kohler A."/>
            <person name="Costa M.D."/>
            <person name="Nagy L.G."/>
            <person name="Floudas D."/>
            <person name="Copeland A."/>
            <person name="Barry K.W."/>
            <person name="Cichocki N."/>
            <person name="Veneault-Fourrey C."/>
            <person name="LaButti K."/>
            <person name="Lindquist E.A."/>
            <person name="Lipzen A."/>
            <person name="Lundell T."/>
            <person name="Morin E."/>
            <person name="Murat C."/>
            <person name="Sun H."/>
            <person name="Tunlid A."/>
            <person name="Henrissat B."/>
            <person name="Grigoriev I.V."/>
            <person name="Hibbett D.S."/>
            <person name="Martin F."/>
            <person name="Nordberg H.P."/>
            <person name="Cantor M.N."/>
            <person name="Hua S.X."/>
        </authorList>
    </citation>
    <scope>NUCLEOTIDE SEQUENCE [LARGE SCALE GENOMIC DNA]</scope>
    <source>
        <strain evidence="3 4">441</strain>
    </source>
</reference>
<dbReference type="Proteomes" id="UP000054018">
    <property type="component" value="Unassembled WGS sequence"/>
</dbReference>
<feature type="compositionally biased region" description="Low complexity" evidence="1">
    <location>
        <begin position="514"/>
        <end position="538"/>
    </location>
</feature>
<reference evidence="4" key="2">
    <citation type="submission" date="2015-01" db="EMBL/GenBank/DDBJ databases">
        <title>Evolutionary Origins and Diversification of the Mycorrhizal Mutualists.</title>
        <authorList>
            <consortium name="DOE Joint Genome Institute"/>
            <consortium name="Mycorrhizal Genomics Consortium"/>
            <person name="Kohler A."/>
            <person name="Kuo A."/>
            <person name="Nagy L.G."/>
            <person name="Floudas D."/>
            <person name="Copeland A."/>
            <person name="Barry K.W."/>
            <person name="Cichocki N."/>
            <person name="Veneault-Fourrey C."/>
            <person name="LaButti K."/>
            <person name="Lindquist E.A."/>
            <person name="Lipzen A."/>
            <person name="Lundell T."/>
            <person name="Morin E."/>
            <person name="Murat C."/>
            <person name="Riley R."/>
            <person name="Ohm R."/>
            <person name="Sun H."/>
            <person name="Tunlid A."/>
            <person name="Henrissat B."/>
            <person name="Grigoriev I.V."/>
            <person name="Hibbett D.S."/>
            <person name="Martin F."/>
        </authorList>
    </citation>
    <scope>NUCLEOTIDE SEQUENCE [LARGE SCALE GENOMIC DNA]</scope>
    <source>
        <strain evidence="4">441</strain>
    </source>
</reference>
<keyword evidence="4" id="KW-1185">Reference proteome</keyword>
<gene>
    <name evidence="3" type="ORF">PISMIDRAFT_29986</name>
</gene>
<dbReference type="STRING" id="765257.A0A0C9YWA5"/>
<feature type="compositionally biased region" description="Low complexity" evidence="1">
    <location>
        <begin position="574"/>
        <end position="586"/>
    </location>
</feature>